<evidence type="ECO:0000259" key="3">
    <source>
        <dbReference type="Pfam" id="PF00685"/>
    </source>
</evidence>
<comment type="caution">
    <text evidence="4">The sequence shown here is derived from an EMBL/GenBank/DDBJ whole genome shotgun (WGS) entry which is preliminary data.</text>
</comment>
<dbReference type="PANTHER" id="PTHR11783">
    <property type="entry name" value="SULFOTRANSFERASE SULT"/>
    <property type="match status" value="1"/>
</dbReference>
<keyword evidence="2" id="KW-0808">Transferase</keyword>
<protein>
    <submittedName>
        <fullName evidence="4">Sulfotransferase family cytosolic 1B member 1</fullName>
    </submittedName>
</protein>
<gene>
    <name evidence="4" type="primary">SULT1B1</name>
    <name evidence="4" type="ORF">CEXT_211921</name>
</gene>
<proteinExistence type="inferred from homology"/>
<dbReference type="EMBL" id="BPLR01002599">
    <property type="protein sequence ID" value="GIX75557.1"/>
    <property type="molecule type" value="Genomic_DNA"/>
</dbReference>
<reference evidence="4 5" key="1">
    <citation type="submission" date="2021-06" db="EMBL/GenBank/DDBJ databases">
        <title>Caerostris extrusa draft genome.</title>
        <authorList>
            <person name="Kono N."/>
            <person name="Arakawa K."/>
        </authorList>
    </citation>
    <scope>NUCLEOTIDE SEQUENCE [LARGE SCALE GENOMIC DNA]</scope>
</reference>
<dbReference type="InterPro" id="IPR027417">
    <property type="entry name" value="P-loop_NTPase"/>
</dbReference>
<sequence length="288" mass="33598">MSTEARINRQIIRGLEFPCSPFFTREKIEGALDYSPRDDDIIISTYPKTGTTWVQYIVYEILNDGKIPPSQEGMRGIIPFMEESGTEIIPKLPIPRVLKFHLPYDLVPHNPNTKYITIIRNPSDVVVSYYHFLRQITNVNLAFNDLFEAFVTGKCVYGDYFDNILSWYRHKDDKNVLLLSYEKMRKNPLEGLHLISKFLGYDLSGKDDLIERILKHTSFEYMKANVATMEKESVIETRPNVEKIDRVEFFRSGNTGGKNDYLSDSQKEILKNRMEEKLKGSDIENFWK</sequence>
<dbReference type="Proteomes" id="UP001054945">
    <property type="component" value="Unassembled WGS sequence"/>
</dbReference>
<dbReference type="SUPFAM" id="SSF52540">
    <property type="entry name" value="P-loop containing nucleoside triphosphate hydrolases"/>
    <property type="match status" value="1"/>
</dbReference>
<organism evidence="4 5">
    <name type="scientific">Caerostris extrusa</name>
    <name type="common">Bark spider</name>
    <name type="synonym">Caerostris bankana</name>
    <dbReference type="NCBI Taxonomy" id="172846"/>
    <lineage>
        <taxon>Eukaryota</taxon>
        <taxon>Metazoa</taxon>
        <taxon>Ecdysozoa</taxon>
        <taxon>Arthropoda</taxon>
        <taxon>Chelicerata</taxon>
        <taxon>Arachnida</taxon>
        <taxon>Araneae</taxon>
        <taxon>Araneomorphae</taxon>
        <taxon>Entelegynae</taxon>
        <taxon>Araneoidea</taxon>
        <taxon>Araneidae</taxon>
        <taxon>Caerostris</taxon>
    </lineage>
</organism>
<dbReference type="InterPro" id="IPR000863">
    <property type="entry name" value="Sulfotransferase_dom"/>
</dbReference>
<evidence type="ECO:0000313" key="4">
    <source>
        <dbReference type="EMBL" id="GIX75557.1"/>
    </source>
</evidence>
<comment type="similarity">
    <text evidence="1">Belongs to the sulfotransferase 1 family.</text>
</comment>
<evidence type="ECO:0000256" key="2">
    <source>
        <dbReference type="ARBA" id="ARBA00022679"/>
    </source>
</evidence>
<accession>A0AAV4MT36</accession>
<dbReference type="GO" id="GO:0008146">
    <property type="term" value="F:sulfotransferase activity"/>
    <property type="evidence" value="ECO:0007669"/>
    <property type="project" value="InterPro"/>
</dbReference>
<feature type="domain" description="Sulfotransferase" evidence="3">
    <location>
        <begin position="38"/>
        <end position="281"/>
    </location>
</feature>
<dbReference type="Pfam" id="PF00685">
    <property type="entry name" value="Sulfotransfer_1"/>
    <property type="match status" value="1"/>
</dbReference>
<dbReference type="Gene3D" id="3.40.50.300">
    <property type="entry name" value="P-loop containing nucleotide triphosphate hydrolases"/>
    <property type="match status" value="1"/>
</dbReference>
<dbReference type="AlphaFoldDB" id="A0AAV4MT36"/>
<keyword evidence="5" id="KW-1185">Reference proteome</keyword>
<evidence type="ECO:0000313" key="5">
    <source>
        <dbReference type="Proteomes" id="UP001054945"/>
    </source>
</evidence>
<name>A0AAV4MT36_CAEEX</name>
<evidence type="ECO:0000256" key="1">
    <source>
        <dbReference type="ARBA" id="ARBA00005771"/>
    </source>
</evidence>